<dbReference type="PROSITE" id="PS50283">
    <property type="entry name" value="NA_SOLUT_SYMP_3"/>
    <property type="match status" value="1"/>
</dbReference>
<feature type="transmembrane region" description="Helical" evidence="8">
    <location>
        <begin position="115"/>
        <end position="135"/>
    </location>
</feature>
<keyword evidence="6 8" id="KW-0472">Membrane</keyword>
<gene>
    <name evidence="9" type="ORF">U27_00153</name>
</gene>
<dbReference type="PANTHER" id="PTHR48086">
    <property type="entry name" value="SODIUM/PROLINE SYMPORTER-RELATED"/>
    <property type="match status" value="1"/>
</dbReference>
<reference evidence="9" key="1">
    <citation type="journal article" date="2015" name="PeerJ">
        <title>First genomic representation of candidate bacterial phylum KSB3 points to enhanced environmental sensing as a trigger of wastewater bulking.</title>
        <authorList>
            <person name="Sekiguchi Y."/>
            <person name="Ohashi A."/>
            <person name="Parks D.H."/>
            <person name="Yamauchi T."/>
            <person name="Tyson G.W."/>
            <person name="Hugenholtz P."/>
        </authorList>
    </citation>
    <scope>NUCLEOTIDE SEQUENCE [LARGE SCALE GENOMIC DNA]</scope>
</reference>
<dbReference type="InterPro" id="IPR038377">
    <property type="entry name" value="Na/Glc_symporter_sf"/>
</dbReference>
<keyword evidence="5 8" id="KW-1133">Transmembrane helix</keyword>
<keyword evidence="4 8" id="KW-0812">Transmembrane</keyword>
<name>A0A081C6Q7_VECG1</name>
<feature type="transmembrane region" description="Helical" evidence="8">
    <location>
        <begin position="199"/>
        <end position="218"/>
    </location>
</feature>
<protein>
    <submittedName>
        <fullName evidence="9">Putative sodium:solute symport protein</fullName>
    </submittedName>
</protein>
<feature type="transmembrane region" description="Helical" evidence="8">
    <location>
        <begin position="35"/>
        <end position="54"/>
    </location>
</feature>
<evidence type="ECO:0000256" key="6">
    <source>
        <dbReference type="ARBA" id="ARBA00023136"/>
    </source>
</evidence>
<proteinExistence type="inferred from homology"/>
<evidence type="ECO:0000256" key="5">
    <source>
        <dbReference type="ARBA" id="ARBA00022989"/>
    </source>
</evidence>
<dbReference type="InterPro" id="IPR050277">
    <property type="entry name" value="Sodium:Solute_Symporter"/>
</dbReference>
<dbReference type="EMBL" id="DF820472">
    <property type="protein sequence ID" value="GAK60262.1"/>
    <property type="molecule type" value="Genomic_DNA"/>
</dbReference>
<feature type="transmembrane region" description="Helical" evidence="8">
    <location>
        <begin position="452"/>
        <end position="473"/>
    </location>
</feature>
<dbReference type="STRING" id="1499967.U27_00153"/>
<evidence type="ECO:0000256" key="7">
    <source>
        <dbReference type="RuleBase" id="RU362091"/>
    </source>
</evidence>
<feature type="transmembrane region" description="Helical" evidence="8">
    <location>
        <begin position="493"/>
        <end position="511"/>
    </location>
</feature>
<feature type="transmembrane region" description="Helical" evidence="8">
    <location>
        <begin position="347"/>
        <end position="376"/>
    </location>
</feature>
<feature type="transmembrane region" description="Helical" evidence="8">
    <location>
        <begin position="396"/>
        <end position="415"/>
    </location>
</feature>
<evidence type="ECO:0000256" key="2">
    <source>
        <dbReference type="ARBA" id="ARBA00006434"/>
    </source>
</evidence>
<feature type="transmembrane region" description="Helical" evidence="8">
    <location>
        <begin position="171"/>
        <end position="187"/>
    </location>
</feature>
<evidence type="ECO:0000256" key="1">
    <source>
        <dbReference type="ARBA" id="ARBA00004141"/>
    </source>
</evidence>
<feature type="transmembrane region" description="Helical" evidence="8">
    <location>
        <begin position="74"/>
        <end position="95"/>
    </location>
</feature>
<feature type="transmembrane region" description="Helical" evidence="8">
    <location>
        <begin position="262"/>
        <end position="284"/>
    </location>
</feature>
<accession>A0A081C6Q7</accession>
<evidence type="ECO:0000256" key="8">
    <source>
        <dbReference type="SAM" id="Phobius"/>
    </source>
</evidence>
<dbReference type="CDD" id="cd10322">
    <property type="entry name" value="SLC5sbd"/>
    <property type="match status" value="1"/>
</dbReference>
<dbReference type="Gene3D" id="1.20.1730.10">
    <property type="entry name" value="Sodium/glucose cotransporter"/>
    <property type="match status" value="1"/>
</dbReference>
<dbReference type="HOGENOM" id="CLU_018808_15_3_0"/>
<organism evidence="9">
    <name type="scientific">Vecturithrix granuli</name>
    <dbReference type="NCBI Taxonomy" id="1499967"/>
    <lineage>
        <taxon>Bacteria</taxon>
        <taxon>Candidatus Moduliflexota</taxon>
        <taxon>Candidatus Vecturitrichia</taxon>
        <taxon>Candidatus Vecturitrichales</taxon>
        <taxon>Candidatus Vecturitrichaceae</taxon>
        <taxon>Candidatus Vecturithrix</taxon>
    </lineage>
</organism>
<dbReference type="PANTHER" id="PTHR48086:SF7">
    <property type="entry name" value="SODIUM-SOLUTE SYMPORTER-RELATED"/>
    <property type="match status" value="1"/>
</dbReference>
<evidence type="ECO:0000256" key="4">
    <source>
        <dbReference type="ARBA" id="ARBA00022692"/>
    </source>
</evidence>
<dbReference type="GO" id="GO:0022857">
    <property type="term" value="F:transmembrane transporter activity"/>
    <property type="evidence" value="ECO:0007669"/>
    <property type="project" value="InterPro"/>
</dbReference>
<dbReference type="GO" id="GO:0005886">
    <property type="term" value="C:plasma membrane"/>
    <property type="evidence" value="ECO:0007669"/>
    <property type="project" value="TreeGrafter"/>
</dbReference>
<keyword evidence="10" id="KW-1185">Reference proteome</keyword>
<keyword evidence="3" id="KW-0813">Transport</keyword>
<feature type="transmembrane region" description="Helical" evidence="8">
    <location>
        <begin position="427"/>
        <end position="445"/>
    </location>
</feature>
<dbReference type="eggNOG" id="COG0591">
    <property type="taxonomic scope" value="Bacteria"/>
</dbReference>
<feature type="transmembrane region" description="Helical" evidence="8">
    <location>
        <begin position="296"/>
        <end position="317"/>
    </location>
</feature>
<dbReference type="InterPro" id="IPR001734">
    <property type="entry name" value="Na/solute_symporter"/>
</dbReference>
<comment type="subcellular location">
    <subcellularLocation>
        <location evidence="1">Membrane</location>
        <topology evidence="1">Multi-pass membrane protein</topology>
    </subcellularLocation>
</comment>
<evidence type="ECO:0000313" key="10">
    <source>
        <dbReference type="Proteomes" id="UP000030661"/>
    </source>
</evidence>
<dbReference type="AlphaFoldDB" id="A0A081C6Q7"/>
<sequence>MQWVQMLIIIAYFVLLAVVGKIMKKYAKSSSEFLIAGRNMGVTLVTVVIVGEWLGGMSTVGTSETAFQSGFFPLWYNVSTATGMFLFGLTIAATYRKHNVHTVGEMLQLYYNRQVRVVASLAFVVAFVIMSYLQLQAIGSLVSQLFGGMLTSVSNALASIFGSHLSLFEPYSIAIIISGIFVIFYVYEGGMKSIALTNLIHVILIFSTVITVFLLVLYKIGGYSGLFAALQQAFITEGKTAEQAAQTVASFKNPFSLGMGKVIAWILGGILSGFASQACIQPVFAAKDISTAKKSAIISAIFIAPLGILVSTMGMAVRSGVFGYIDVSRAKEALPFLLMGSNFLPPWLSGLAVAGILAAILSTVAPVMFAVSTILVKDFYHLIVNKDASDAHLLKVSKLLTVIVGLLTIPMAIYLQGRILEAAYITYGIRGSAAIVVLLGVFWLNKKTQGTFVTPLAASVSIIAATVGILIFAMNKNTITAYLKWLPFTLDQVHVAIFLTLAAILIVTPLTRKSHEESSTMKIGTKV</sequence>
<dbReference type="Proteomes" id="UP000030661">
    <property type="component" value="Unassembled WGS sequence"/>
</dbReference>
<evidence type="ECO:0000256" key="3">
    <source>
        <dbReference type="ARBA" id="ARBA00022448"/>
    </source>
</evidence>
<evidence type="ECO:0000313" key="9">
    <source>
        <dbReference type="EMBL" id="GAK60262.1"/>
    </source>
</evidence>
<feature type="transmembrane region" description="Helical" evidence="8">
    <location>
        <begin position="6"/>
        <end position="23"/>
    </location>
</feature>
<dbReference type="Pfam" id="PF00474">
    <property type="entry name" value="SSF"/>
    <property type="match status" value="1"/>
</dbReference>
<comment type="similarity">
    <text evidence="2 7">Belongs to the sodium:solute symporter (SSF) (TC 2.A.21) family.</text>
</comment>